<proteinExistence type="inferred from homology"/>
<feature type="coiled-coil region" evidence="13">
    <location>
        <begin position="63"/>
        <end position="97"/>
    </location>
</feature>
<evidence type="ECO:0000256" key="2">
    <source>
        <dbReference type="ARBA" id="ARBA00009063"/>
    </source>
</evidence>
<dbReference type="GO" id="GO:0097576">
    <property type="term" value="P:vacuole fusion"/>
    <property type="evidence" value="ECO:0007669"/>
    <property type="project" value="UniProtKB-ARBA"/>
</dbReference>
<evidence type="ECO:0000313" key="17">
    <source>
        <dbReference type="Proteomes" id="UP000193648"/>
    </source>
</evidence>
<dbReference type="Proteomes" id="UP000193648">
    <property type="component" value="Unassembled WGS sequence"/>
</dbReference>
<dbReference type="OrthoDB" id="546861at2759"/>
<dbReference type="Gene3D" id="1.20.58.90">
    <property type="match status" value="1"/>
</dbReference>
<dbReference type="SMART" id="SM00397">
    <property type="entry name" value="t_SNARE"/>
    <property type="match status" value="1"/>
</dbReference>
<comment type="similarity">
    <text evidence="2">Belongs to the syntaxin family.</text>
</comment>
<reference evidence="16 17" key="1">
    <citation type="submission" date="2016-07" db="EMBL/GenBank/DDBJ databases">
        <title>Pervasive Adenine N6-methylation of Active Genes in Fungi.</title>
        <authorList>
            <consortium name="DOE Joint Genome Institute"/>
            <person name="Mondo S.J."/>
            <person name="Dannebaum R.O."/>
            <person name="Kuo R.C."/>
            <person name="Labutti K."/>
            <person name="Haridas S."/>
            <person name="Kuo A."/>
            <person name="Salamov A."/>
            <person name="Ahrendt S.R."/>
            <person name="Lipzen A."/>
            <person name="Sullivan W."/>
            <person name="Andreopoulos W.B."/>
            <person name="Clum A."/>
            <person name="Lindquist E."/>
            <person name="Daum C."/>
            <person name="Ramamoorthy G.K."/>
            <person name="Gryganskyi A."/>
            <person name="Culley D."/>
            <person name="Magnuson J.K."/>
            <person name="James T.Y."/>
            <person name="O'Malley M.A."/>
            <person name="Stajich J.E."/>
            <person name="Spatafora J.W."/>
            <person name="Visel A."/>
            <person name="Grigoriev I.V."/>
        </authorList>
    </citation>
    <scope>NUCLEOTIDE SEQUENCE [LARGE SCALE GENOMIC DNA]</scope>
    <source>
        <strain evidence="16 17">NRRL 3116</strain>
    </source>
</reference>
<dbReference type="CDD" id="cd15851">
    <property type="entry name" value="SNARE_Syntaxin6"/>
    <property type="match status" value="1"/>
</dbReference>
<keyword evidence="6" id="KW-0653">Protein transport</keyword>
<evidence type="ECO:0000256" key="6">
    <source>
        <dbReference type="ARBA" id="ARBA00022927"/>
    </source>
</evidence>
<evidence type="ECO:0000256" key="1">
    <source>
        <dbReference type="ARBA" id="ARBA00004116"/>
    </source>
</evidence>
<evidence type="ECO:0000313" key="16">
    <source>
        <dbReference type="EMBL" id="ORZ06786.1"/>
    </source>
</evidence>
<dbReference type="SUPFAM" id="SSF47661">
    <property type="entry name" value="t-snare proteins"/>
    <property type="match status" value="1"/>
</dbReference>
<dbReference type="RefSeq" id="XP_021877707.1">
    <property type="nucleotide sequence ID" value="XM_022021027.1"/>
</dbReference>
<comment type="function">
    <text evidence="12">Essential for proper morphogenesis of the vacuole. May exist as structural reinforcement on the surface of the vacuolar membrane and be required for maintenance against rupture by osmotic pressure.</text>
</comment>
<dbReference type="PROSITE" id="PS50192">
    <property type="entry name" value="T_SNARE"/>
    <property type="match status" value="1"/>
</dbReference>
<keyword evidence="8" id="KW-0333">Golgi apparatus</keyword>
<dbReference type="FunFam" id="1.20.58.90:FF:000004">
    <property type="entry name" value="Syntaxin 10"/>
    <property type="match status" value="1"/>
</dbReference>
<keyword evidence="4" id="KW-0926">Vacuole</keyword>
<dbReference type="GO" id="GO:0007034">
    <property type="term" value="P:vacuolar transport"/>
    <property type="evidence" value="ECO:0007669"/>
    <property type="project" value="UniProtKB-ARBA"/>
</dbReference>
<dbReference type="GO" id="GO:0000329">
    <property type="term" value="C:fungal-type vacuole membrane"/>
    <property type="evidence" value="ECO:0007669"/>
    <property type="project" value="UniProtKB-ARBA"/>
</dbReference>
<keyword evidence="9 13" id="KW-0175">Coiled coil</keyword>
<dbReference type="GO" id="GO:0015031">
    <property type="term" value="P:protein transport"/>
    <property type="evidence" value="ECO:0007669"/>
    <property type="project" value="UniProtKB-KW"/>
</dbReference>
<feature type="transmembrane region" description="Helical" evidence="14">
    <location>
        <begin position="12"/>
        <end position="32"/>
    </location>
</feature>
<evidence type="ECO:0000256" key="3">
    <source>
        <dbReference type="ARBA" id="ARBA00022448"/>
    </source>
</evidence>
<evidence type="ECO:0000256" key="11">
    <source>
        <dbReference type="ARBA" id="ARBA00037801"/>
    </source>
</evidence>
<evidence type="ECO:0000259" key="15">
    <source>
        <dbReference type="PROSITE" id="PS50192"/>
    </source>
</evidence>
<keyword evidence="17" id="KW-1185">Reference proteome</keyword>
<dbReference type="EMBL" id="MCFF01000044">
    <property type="protein sequence ID" value="ORZ06786.1"/>
    <property type="molecule type" value="Genomic_DNA"/>
</dbReference>
<evidence type="ECO:0000256" key="8">
    <source>
        <dbReference type="ARBA" id="ARBA00023034"/>
    </source>
</evidence>
<dbReference type="SUPFAM" id="SSF58038">
    <property type="entry name" value="SNARE fusion complex"/>
    <property type="match status" value="1"/>
</dbReference>
<dbReference type="InterPro" id="IPR000727">
    <property type="entry name" value="T_SNARE_dom"/>
</dbReference>
<keyword evidence="10 14" id="KW-0472">Membrane</keyword>
<dbReference type="GO" id="GO:0048193">
    <property type="term" value="P:Golgi vesicle transport"/>
    <property type="evidence" value="ECO:0007669"/>
    <property type="project" value="InterPro"/>
</dbReference>
<gene>
    <name evidence="16" type="ORF">BCR41DRAFT_311301</name>
</gene>
<keyword evidence="7 14" id="KW-1133">Transmembrane helix</keyword>
<dbReference type="Pfam" id="PF09177">
    <property type="entry name" value="STX6_10_61_N"/>
    <property type="match status" value="1"/>
</dbReference>
<evidence type="ECO:0000256" key="4">
    <source>
        <dbReference type="ARBA" id="ARBA00022554"/>
    </source>
</evidence>
<evidence type="ECO:0000256" key="7">
    <source>
        <dbReference type="ARBA" id="ARBA00022989"/>
    </source>
</evidence>
<organism evidence="16 17">
    <name type="scientific">Lobosporangium transversale</name>
    <dbReference type="NCBI Taxonomy" id="64571"/>
    <lineage>
        <taxon>Eukaryota</taxon>
        <taxon>Fungi</taxon>
        <taxon>Fungi incertae sedis</taxon>
        <taxon>Mucoromycota</taxon>
        <taxon>Mortierellomycotina</taxon>
        <taxon>Mortierellomycetes</taxon>
        <taxon>Mortierellales</taxon>
        <taxon>Mortierellaceae</taxon>
        <taxon>Lobosporangium</taxon>
    </lineage>
</organism>
<dbReference type="CDD" id="cd21443">
    <property type="entry name" value="SNARE_NTD_STX6_STX10"/>
    <property type="match status" value="1"/>
</dbReference>
<evidence type="ECO:0000256" key="5">
    <source>
        <dbReference type="ARBA" id="ARBA00022692"/>
    </source>
</evidence>
<evidence type="ECO:0000256" key="13">
    <source>
        <dbReference type="SAM" id="Coils"/>
    </source>
</evidence>
<comment type="caution">
    <text evidence="16">The sequence shown here is derived from an EMBL/GenBank/DDBJ whole genome shotgun (WGS) entry which is preliminary data.</text>
</comment>
<dbReference type="FunFam" id="1.20.5.110:FF:000058">
    <property type="entry name" value="VAM7p Vacuolar SNARE protein"/>
    <property type="match status" value="1"/>
</dbReference>
<dbReference type="InterPro" id="IPR010989">
    <property type="entry name" value="SNARE"/>
</dbReference>
<evidence type="ECO:0000256" key="10">
    <source>
        <dbReference type="ARBA" id="ARBA00023136"/>
    </source>
</evidence>
<dbReference type="AlphaFoldDB" id="A0A1Y2GC68"/>
<accession>A0A1Y2GC68</accession>
<keyword evidence="5 14" id="KW-0812">Transmembrane</keyword>
<evidence type="ECO:0000256" key="9">
    <source>
        <dbReference type="ARBA" id="ARBA00023054"/>
    </source>
</evidence>
<keyword evidence="3" id="KW-0813">Transport</keyword>
<dbReference type="InterPro" id="IPR015260">
    <property type="entry name" value="Syntaxin-6/10/61_N"/>
</dbReference>
<evidence type="ECO:0000256" key="12">
    <source>
        <dbReference type="ARBA" id="ARBA00054927"/>
    </source>
</evidence>
<feature type="domain" description="T-SNARE coiled-coil homology" evidence="15">
    <location>
        <begin position="114"/>
        <end position="176"/>
    </location>
</feature>
<dbReference type="GeneID" id="33562871"/>
<dbReference type="InParanoid" id="A0A1Y2GC68"/>
<dbReference type="GO" id="GO:0005794">
    <property type="term" value="C:Golgi apparatus"/>
    <property type="evidence" value="ECO:0007669"/>
    <property type="project" value="UniProtKB-SubCell"/>
</dbReference>
<evidence type="ECO:0000256" key="14">
    <source>
        <dbReference type="SAM" id="Phobius"/>
    </source>
</evidence>
<dbReference type="STRING" id="64571.A0A1Y2GC68"/>
<protein>
    <submittedName>
        <fullName evidence="16">t-SNARE</fullName>
    </submittedName>
</protein>
<sequence>MLEFYSFADYTLLSWLLFLYRSAFFPFLYIYCLSSDVLTSLGNASTLYESWKRILQTVTSAENEELQKTKEELSQILTNIEQDLEDLDDAVKAVTENPQKFNLTTRESNARKQFILMQEQDQQLDSVMHTVLNIREIATTMNGELQDQTMLLDDLDEHVDRTSGNLQKAMRRMNRFIKQNEGIINT</sequence>
<name>A0A1Y2GC68_9FUNG</name>
<comment type="subcellular location">
    <subcellularLocation>
        <location evidence="11">Golgi apparatus</location>
        <location evidence="11">trans-Golgi network membrane</location>
        <topology evidence="11">Single-pass type IV membrane protein</topology>
    </subcellularLocation>
    <subcellularLocation>
        <location evidence="1">Vacuole</location>
    </subcellularLocation>
</comment>